<proteinExistence type="predicted"/>
<name>A0A2N0VEK2_9BACT</name>
<dbReference type="NCBIfam" id="TIGR04183">
    <property type="entry name" value="Por_Secre_tail"/>
    <property type="match status" value="1"/>
</dbReference>
<reference evidence="2 3" key="1">
    <citation type="submission" date="2017-11" db="EMBL/GenBank/DDBJ databases">
        <title>Rhodohalobacter 15182 sp. nov., isolated from a salt lake.</title>
        <authorList>
            <person name="Han S."/>
        </authorList>
    </citation>
    <scope>NUCLEOTIDE SEQUENCE [LARGE SCALE GENOMIC DNA]</scope>
    <source>
        <strain evidence="2 3">15182</strain>
    </source>
</reference>
<dbReference type="Pfam" id="PF18962">
    <property type="entry name" value="Por_Secre_tail"/>
    <property type="match status" value="1"/>
</dbReference>
<dbReference type="SUPFAM" id="SSF51445">
    <property type="entry name" value="(Trans)glycosidases"/>
    <property type="match status" value="1"/>
</dbReference>
<evidence type="ECO:0000313" key="2">
    <source>
        <dbReference type="EMBL" id="PKD42619.1"/>
    </source>
</evidence>
<dbReference type="InterPro" id="IPR017853">
    <property type="entry name" value="GH"/>
</dbReference>
<dbReference type="RefSeq" id="WP_101074316.1">
    <property type="nucleotide sequence ID" value="NZ_PISP01000006.1"/>
</dbReference>
<feature type="domain" description="Secretion system C-terminal sorting" evidence="1">
    <location>
        <begin position="782"/>
        <end position="851"/>
    </location>
</feature>
<dbReference type="InterPro" id="IPR026444">
    <property type="entry name" value="Secre_tail"/>
</dbReference>
<sequence length="853" mass="97429">MYLKLSKLPFCLVLIISVISLFITDTSIGQSSSQDQPFPFSINETHLTVWNGEYYSPLFIKGVNLGVAVPGTFPGQLAATSEDYARWFQLIRDAGFNTIRLYTLHYPRFYEELKRFNEANPNSPLFIIQGVWLEEEIPGYDENLNTLTEPFEQEMEENIRAVHGDIIIPPRLGKAHGTYVDDVSQWIIAYIVGREIHPPEVLETNQSNPGTHSFDGNYLSISDVRASEIWVTERLDHLLTFEMENYDTQRPVSISSWPSLDPIEHPYEENPYEESASLDLKNINLENAPAGFFASYHAYPYYPNYISRDPRYVVFQDHIGQNSYLGYLTYLKEYYDHFPLIIAEFGGSSSWGVAKYAHSGIHHGGYSELEQGKNNIRMLENIHQSGAGGGIQFSWLDEWFKQTWITNPFDFIPDRRIQWHNVTAAEQNFGLLGFRKPISLNLWEEFGETEKVKRVQAQADYSYFRLQLDIDQHIQESDTLWISLDTYDETLGESILPDGQTVSNRAEFALMITNYEAELFVTEAYDLFGIWFNTSDTEQQYRSTVTDGAPWNLVRWKNNFESEDTQDIGQLDVNRLNTPTYSTDAVRLFSDRIEVRLPWSLINFTDPSRREVMHDDRSTTETETQISDGINIGIFYDDFEAETSTRFAWDSWNTPEDAEEYPKASYTFMKEYLPSLPGNPIALSDQYDLGTGDINHIHSGDGLLQNDLSLDGMPMEAVLVEPPKRGLLQLESDGSFLYLAESGFTGNDEFIYRVKAGFNWSDPVTVSMQVSGTPVGRGFAELYPNPVSTTLNIRSGAVIDYVVVLDVLGRRLKTIDVNSTEIQIETDGLASGVYFARIFSGDEFQLKKFVVVR</sequence>
<protein>
    <recommendedName>
        <fullName evidence="1">Secretion system C-terminal sorting domain-containing protein</fullName>
    </recommendedName>
</protein>
<organism evidence="2 3">
    <name type="scientific">Rhodohalobacter barkolensis</name>
    <dbReference type="NCBI Taxonomy" id="2053187"/>
    <lineage>
        <taxon>Bacteria</taxon>
        <taxon>Pseudomonadati</taxon>
        <taxon>Balneolota</taxon>
        <taxon>Balneolia</taxon>
        <taxon>Balneolales</taxon>
        <taxon>Balneolaceae</taxon>
        <taxon>Rhodohalobacter</taxon>
    </lineage>
</organism>
<evidence type="ECO:0000313" key="3">
    <source>
        <dbReference type="Proteomes" id="UP000233398"/>
    </source>
</evidence>
<gene>
    <name evidence="2" type="ORF">CWD77_14520</name>
</gene>
<evidence type="ECO:0000259" key="1">
    <source>
        <dbReference type="Pfam" id="PF18962"/>
    </source>
</evidence>
<dbReference type="Gene3D" id="3.20.20.80">
    <property type="entry name" value="Glycosidases"/>
    <property type="match status" value="1"/>
</dbReference>
<keyword evidence="3" id="KW-1185">Reference proteome</keyword>
<dbReference type="EMBL" id="PISP01000006">
    <property type="protein sequence ID" value="PKD42619.1"/>
    <property type="molecule type" value="Genomic_DNA"/>
</dbReference>
<accession>A0A2N0VEK2</accession>
<comment type="caution">
    <text evidence="2">The sequence shown here is derived from an EMBL/GenBank/DDBJ whole genome shotgun (WGS) entry which is preliminary data.</text>
</comment>
<dbReference type="Proteomes" id="UP000233398">
    <property type="component" value="Unassembled WGS sequence"/>
</dbReference>
<dbReference type="Pfam" id="PF17963">
    <property type="entry name" value="Big_9"/>
    <property type="match status" value="1"/>
</dbReference>
<dbReference type="AlphaFoldDB" id="A0A2N0VEK2"/>
<dbReference type="OrthoDB" id="1110367at2"/>